<reference evidence="1 2" key="1">
    <citation type="journal article" date="2014" name="Genome Announc.">
        <title>Draft genome sequences of the altered schaedler flora, a defined bacterial community from gnotobiotic mice.</title>
        <authorList>
            <person name="Wannemuehler M.J."/>
            <person name="Overstreet A.M."/>
            <person name="Ward D.V."/>
            <person name="Phillips G.J."/>
        </authorList>
    </citation>
    <scope>NUCLEOTIDE SEQUENCE [LARGE SCALE GENOMIC DNA]</scope>
    <source>
        <strain evidence="1 2">ASF492</strain>
    </source>
</reference>
<dbReference type="AlphaFoldDB" id="N2AGL9"/>
<keyword evidence="2" id="KW-1185">Reference proteome</keyword>
<accession>N2AGL9</accession>
<protein>
    <submittedName>
        <fullName evidence="1">Uncharacterized protein</fullName>
    </submittedName>
</protein>
<dbReference type="Proteomes" id="UP000012589">
    <property type="component" value="Unassembled WGS sequence"/>
</dbReference>
<dbReference type="EMBL" id="AQFT01000107">
    <property type="protein sequence ID" value="EMZ23504.1"/>
    <property type="molecule type" value="Genomic_DNA"/>
</dbReference>
<evidence type="ECO:0000313" key="2">
    <source>
        <dbReference type="Proteomes" id="UP000012589"/>
    </source>
</evidence>
<evidence type="ECO:0000313" key="1">
    <source>
        <dbReference type="EMBL" id="EMZ23504.1"/>
    </source>
</evidence>
<sequence length="33" mass="3957">MLNFNKERMRELHILSEGMDYPVAIPIYCWTAN</sequence>
<gene>
    <name evidence="1" type="ORF">C823_03679</name>
</gene>
<dbReference type="HOGENOM" id="CLU_3381931_0_0_9"/>
<name>N2AGL9_9FIRM</name>
<comment type="caution">
    <text evidence="1">The sequence shown here is derived from an EMBL/GenBank/DDBJ whole genome shotgun (WGS) entry which is preliminary data.</text>
</comment>
<proteinExistence type="predicted"/>
<organism evidence="1 2">
    <name type="scientific">Eubacterium plexicaudatum ASF492</name>
    <dbReference type="NCBI Taxonomy" id="1235802"/>
    <lineage>
        <taxon>Bacteria</taxon>
        <taxon>Bacillati</taxon>
        <taxon>Bacillota</taxon>
        <taxon>Clostridia</taxon>
        <taxon>Eubacteriales</taxon>
        <taxon>Eubacteriaceae</taxon>
        <taxon>Eubacterium</taxon>
    </lineage>
</organism>